<proteinExistence type="predicted"/>
<keyword evidence="2" id="KW-1185">Reference proteome</keyword>
<dbReference type="Proteomes" id="UP000235659">
    <property type="component" value="Unassembled WGS sequence"/>
</dbReference>
<accession>A0ABX4UUL6</accession>
<evidence type="ECO:0000313" key="1">
    <source>
        <dbReference type="EMBL" id="PMS21788.1"/>
    </source>
</evidence>
<name>A0ABX4UUL6_9BURK</name>
<sequence>MRELGRIERRLILIAWLFGNTVIWNAPPALRLHPDVPLLELIDRERTEPGPGCFPTDELR</sequence>
<comment type="caution">
    <text evidence="1">The sequence shown here is derived from an EMBL/GenBank/DDBJ whole genome shotgun (WGS) entry which is preliminary data.</text>
</comment>
<dbReference type="EMBL" id="PNXY01000046">
    <property type="protein sequence ID" value="PMS21788.1"/>
    <property type="molecule type" value="Genomic_DNA"/>
</dbReference>
<evidence type="ECO:0000313" key="2">
    <source>
        <dbReference type="Proteomes" id="UP000235659"/>
    </source>
</evidence>
<protein>
    <submittedName>
        <fullName evidence="1">Uncharacterized protein</fullName>
    </submittedName>
</protein>
<reference evidence="1 2" key="1">
    <citation type="submission" date="2018-01" db="EMBL/GenBank/DDBJ databases">
        <title>Whole genome analyses suggest that Burkholderia sensu lato contains two further novel genera in the rhizoxinica-symbiotica group Mycetohabitans gen. nov., and Trinickia gen. nov.: implications for the evolution of diazotrophy and nodulation in the Burkholderiaceae.</title>
        <authorList>
            <person name="Estrada-de los Santos P."/>
            <person name="Palmer M."/>
            <person name="Chavez-Ramirez B."/>
            <person name="Beukes C."/>
            <person name="Steenkamp E.T."/>
            <person name="Hirsch A.M."/>
            <person name="Manyaka P."/>
            <person name="Maluk M."/>
            <person name="Lafos M."/>
            <person name="Crook M."/>
            <person name="Gross E."/>
            <person name="Simon M.F."/>
            <person name="Bueno dos Reis Junior F."/>
            <person name="Poole P.S."/>
            <person name="Venter S.N."/>
            <person name="James E.K."/>
        </authorList>
    </citation>
    <scope>NUCLEOTIDE SEQUENCE [LARGE SCALE GENOMIC DNA]</scope>
    <source>
        <strain evidence="1 2">WSM 3937</strain>
    </source>
</reference>
<gene>
    <name evidence="1" type="ORF">C0Z16_33530</name>
</gene>
<organism evidence="1 2">
    <name type="scientific">Paraburkholderia rhynchosiae</name>
    <dbReference type="NCBI Taxonomy" id="487049"/>
    <lineage>
        <taxon>Bacteria</taxon>
        <taxon>Pseudomonadati</taxon>
        <taxon>Pseudomonadota</taxon>
        <taxon>Betaproteobacteria</taxon>
        <taxon>Burkholderiales</taxon>
        <taxon>Burkholderiaceae</taxon>
        <taxon>Paraburkholderia</taxon>
    </lineage>
</organism>